<evidence type="ECO:0000256" key="1">
    <source>
        <dbReference type="ARBA" id="ARBA00004123"/>
    </source>
</evidence>
<dbReference type="FunFam" id="3.30.160.60:FF:000100">
    <property type="entry name" value="Zinc finger 45-like"/>
    <property type="match status" value="1"/>
</dbReference>
<name>A0A854QGP3_CRYNE</name>
<keyword evidence="5" id="KW-0862">Zinc</keyword>
<dbReference type="InterPro" id="IPR050527">
    <property type="entry name" value="Snail/Krueppel_Znf"/>
</dbReference>
<dbReference type="PANTHER" id="PTHR24388:SF54">
    <property type="entry name" value="PROTEIN ESCARGOT"/>
    <property type="match status" value="1"/>
</dbReference>
<dbReference type="PANTHER" id="PTHR24388">
    <property type="entry name" value="ZINC FINGER PROTEIN"/>
    <property type="match status" value="1"/>
</dbReference>
<dbReference type="Gene3D" id="3.30.160.60">
    <property type="entry name" value="Classic Zinc Finger"/>
    <property type="match status" value="2"/>
</dbReference>
<keyword evidence="3" id="KW-0677">Repeat</keyword>
<evidence type="ECO:0000256" key="6">
    <source>
        <dbReference type="ARBA" id="ARBA00023242"/>
    </source>
</evidence>
<feature type="region of interest" description="Disordered" evidence="8">
    <location>
        <begin position="190"/>
        <end position="214"/>
    </location>
</feature>
<evidence type="ECO:0000256" key="7">
    <source>
        <dbReference type="PROSITE-ProRule" id="PRU00042"/>
    </source>
</evidence>
<evidence type="ECO:0000313" key="10">
    <source>
        <dbReference type="EMBL" id="OXG23866.1"/>
    </source>
</evidence>
<feature type="domain" description="C2H2-type" evidence="9">
    <location>
        <begin position="549"/>
        <end position="577"/>
    </location>
</feature>
<dbReference type="AlphaFoldDB" id="A0A854QGP3"/>
<dbReference type="SUPFAM" id="SSF57667">
    <property type="entry name" value="beta-beta-alpha zinc fingers"/>
    <property type="match status" value="1"/>
</dbReference>
<feature type="compositionally biased region" description="Pro residues" evidence="8">
    <location>
        <begin position="190"/>
        <end position="202"/>
    </location>
</feature>
<feature type="region of interest" description="Disordered" evidence="8">
    <location>
        <begin position="47"/>
        <end position="68"/>
    </location>
</feature>
<dbReference type="Pfam" id="PF00096">
    <property type="entry name" value="zf-C2H2"/>
    <property type="match status" value="1"/>
</dbReference>
<feature type="region of interest" description="Disordered" evidence="8">
    <location>
        <begin position="604"/>
        <end position="634"/>
    </location>
</feature>
<evidence type="ECO:0000313" key="11">
    <source>
        <dbReference type="Proteomes" id="UP000199727"/>
    </source>
</evidence>
<keyword evidence="4 7" id="KW-0863">Zinc-finger</keyword>
<evidence type="ECO:0000256" key="5">
    <source>
        <dbReference type="ARBA" id="ARBA00022833"/>
    </source>
</evidence>
<feature type="compositionally biased region" description="Polar residues" evidence="8">
    <location>
        <begin position="483"/>
        <end position="493"/>
    </location>
</feature>
<comment type="subcellular location">
    <subcellularLocation>
        <location evidence="1">Nucleus</location>
    </subcellularLocation>
</comment>
<comment type="caution">
    <text evidence="10">The sequence shown here is derived from an EMBL/GenBank/DDBJ whole genome shotgun (WGS) entry which is preliminary data.</text>
</comment>
<organism evidence="10 11">
    <name type="scientific">Cryptococcus neoformans Tu259-1</name>
    <dbReference type="NCBI Taxonomy" id="1230072"/>
    <lineage>
        <taxon>Eukaryota</taxon>
        <taxon>Fungi</taxon>
        <taxon>Dikarya</taxon>
        <taxon>Basidiomycota</taxon>
        <taxon>Agaricomycotina</taxon>
        <taxon>Tremellomycetes</taxon>
        <taxon>Tremellales</taxon>
        <taxon>Cryptococcaceae</taxon>
        <taxon>Cryptococcus</taxon>
        <taxon>Cryptococcus neoformans species complex</taxon>
    </lineage>
</organism>
<reference evidence="10 11" key="1">
    <citation type="submission" date="2017-06" db="EMBL/GenBank/DDBJ databases">
        <title>Global population genomics of the pathogenic fungus Cryptococcus neoformans var. grubii.</title>
        <authorList>
            <person name="Cuomo C."/>
            <person name="Litvintseva A."/>
            <person name="Chen Y."/>
            <person name="Young S."/>
            <person name="Zeng Q."/>
            <person name="Chapman S."/>
            <person name="Gujja S."/>
            <person name="Saif S."/>
            <person name="Birren B."/>
        </authorList>
    </citation>
    <scope>NUCLEOTIDE SEQUENCE [LARGE SCALE GENOMIC DNA]</scope>
    <source>
        <strain evidence="10 11">Tu259-1</strain>
    </source>
</reference>
<feature type="region of interest" description="Disordered" evidence="8">
    <location>
        <begin position="483"/>
        <end position="532"/>
    </location>
</feature>
<accession>A0A854QGP3</accession>
<dbReference type="GO" id="GO:0005634">
    <property type="term" value="C:nucleus"/>
    <property type="evidence" value="ECO:0007669"/>
    <property type="project" value="UniProtKB-SubCell"/>
</dbReference>
<dbReference type="GO" id="GO:0000981">
    <property type="term" value="F:DNA-binding transcription factor activity, RNA polymerase II-specific"/>
    <property type="evidence" value="ECO:0007669"/>
    <property type="project" value="TreeGrafter"/>
</dbReference>
<gene>
    <name evidence="10" type="ORF">C361_02406</name>
</gene>
<feature type="compositionally biased region" description="Polar residues" evidence="8">
    <location>
        <begin position="369"/>
        <end position="393"/>
    </location>
</feature>
<feature type="compositionally biased region" description="Low complexity" evidence="8">
    <location>
        <begin position="52"/>
        <end position="62"/>
    </location>
</feature>
<evidence type="ECO:0000256" key="2">
    <source>
        <dbReference type="ARBA" id="ARBA00022723"/>
    </source>
</evidence>
<evidence type="ECO:0000256" key="3">
    <source>
        <dbReference type="ARBA" id="ARBA00022737"/>
    </source>
</evidence>
<dbReference type="GO" id="GO:0000978">
    <property type="term" value="F:RNA polymerase II cis-regulatory region sequence-specific DNA binding"/>
    <property type="evidence" value="ECO:0007669"/>
    <property type="project" value="TreeGrafter"/>
</dbReference>
<dbReference type="InterPro" id="IPR036236">
    <property type="entry name" value="Znf_C2H2_sf"/>
</dbReference>
<dbReference type="PROSITE" id="PS50157">
    <property type="entry name" value="ZINC_FINGER_C2H2_2"/>
    <property type="match status" value="2"/>
</dbReference>
<dbReference type="OrthoDB" id="2574428at2759"/>
<dbReference type="PROSITE" id="PS00028">
    <property type="entry name" value="ZINC_FINGER_C2H2_1"/>
    <property type="match status" value="1"/>
</dbReference>
<feature type="compositionally biased region" description="Basic and acidic residues" evidence="8">
    <location>
        <begin position="622"/>
        <end position="634"/>
    </location>
</feature>
<evidence type="ECO:0000256" key="4">
    <source>
        <dbReference type="ARBA" id="ARBA00022771"/>
    </source>
</evidence>
<dbReference type="GO" id="GO:0008270">
    <property type="term" value="F:zinc ion binding"/>
    <property type="evidence" value="ECO:0007669"/>
    <property type="project" value="UniProtKB-KW"/>
</dbReference>
<evidence type="ECO:0000256" key="8">
    <source>
        <dbReference type="SAM" id="MobiDB-lite"/>
    </source>
</evidence>
<dbReference type="InterPro" id="IPR013087">
    <property type="entry name" value="Znf_C2H2_type"/>
</dbReference>
<dbReference type="SMART" id="SM00355">
    <property type="entry name" value="ZnF_C2H2"/>
    <property type="match status" value="2"/>
</dbReference>
<proteinExistence type="predicted"/>
<feature type="domain" description="C2H2-type" evidence="9">
    <location>
        <begin position="578"/>
        <end position="606"/>
    </location>
</feature>
<feature type="compositionally biased region" description="Basic and acidic residues" evidence="8">
    <location>
        <begin position="604"/>
        <end position="614"/>
    </location>
</feature>
<dbReference type="Proteomes" id="UP000199727">
    <property type="component" value="Unassembled WGS sequence"/>
</dbReference>
<feature type="region of interest" description="Disordered" evidence="8">
    <location>
        <begin position="101"/>
        <end position="120"/>
    </location>
</feature>
<dbReference type="EMBL" id="AMKT01000034">
    <property type="protein sequence ID" value="OXG23866.1"/>
    <property type="molecule type" value="Genomic_DNA"/>
</dbReference>
<keyword evidence="6" id="KW-0539">Nucleus</keyword>
<evidence type="ECO:0000259" key="9">
    <source>
        <dbReference type="PROSITE" id="PS50157"/>
    </source>
</evidence>
<protein>
    <recommendedName>
        <fullName evidence="9">C2H2-type domain-containing protein</fullName>
    </recommendedName>
</protein>
<feature type="region of interest" description="Disordered" evidence="8">
    <location>
        <begin position="366"/>
        <end position="393"/>
    </location>
</feature>
<sequence length="634" mass="70169">MSATADAPLPQFHLNHSFPLYPPAPSIGDNVSACGISTNSAIQYQVPSPCRSHSSQSVSPAPSWDPAETRQSWGGYEWCSQEGTYAPASTPVYQYHNRTTTTNTYSFRPPRTNPSARSQPTEFHNIYQTPSFTQQPYIRTPNNSSPPLLPHHPIHPPNLPPLEHSTHLALHHSFKTFDLRPSLQFLASKTPPPEKPLSPPPTLVNSIPIDQRPMPPRIMSNSKIAKTDSAGPAAFACLSMDFGLSAAIPDPGTKSSAVSPPATCFASDQNPWESNSAVRNATAQGRNHSQHGVGGVSVNGFEVIFNDPFHPPSTMVPPPISLPCLSPTTPIKFRFAKHQQVELQFQPQPHLQPGIQLQHQAPLIPVSSRPITQPANRTKSSRPSFRTRSHSYPNQLGSLLLTSTEPMSHIPVHTDMASKRRERMNENGFATSGFNNPFHSSSTTTVVATSGPLHLSATVPDDFDMNEQPNEFELQSKCYSDQSDYRPLTTTEPMSPVPIADNLPQRAGCTSNGFRRKRSTNGRLSKANERGAKKRIRATLSGLKHFKRFTCSECGEGFTRKNDMDRHMQCKHSNELPFGCPVCSKAFGRKDKLDLHIERSEDCKRSAPPKEQRLVRHRRSSKRDMITAESCRIE</sequence>
<keyword evidence="2" id="KW-0479">Metal-binding</keyword>